<evidence type="ECO:0000259" key="11">
    <source>
        <dbReference type="PROSITE" id="PS51210"/>
    </source>
</evidence>
<keyword evidence="10" id="KW-0812">Transmembrane</keyword>
<evidence type="ECO:0000256" key="5">
    <source>
        <dbReference type="ARBA" id="ARBA00022963"/>
    </source>
</evidence>
<sequence length="742" mass="77853">MKSIPLVLVVALGGFAFAAGASAPAYGTCSSEVTYIRPASEGLSPEESNWLDSRRPQVVSALKSYLTLAAIPGFNVSAYVSTISANSSAVPVIGQAYSGGGTRAAMGAVGFYQSFDSRYSKSVAAKTGGLSQATTYVAGLSGGCIAIMALAINDFVDVQTLVTGGAFNNSDAPKSAYELLQLKTNAGFNLSIADVMGIAEIFYPAKGVIGPTFSGLFSSAAYTNGSVPLPFLIMAEGIPQGLPGSTSYDGILFPINNATNQTIYEISPIEFGSWQGRAQAFTPTSLLGTPLKAGVPANESKCVTGWDSSAWVLGAAIAAQADWVVIVDTNNTLGIFSRAEPSRKREKLAYPPNETELMAELQVEELGAFLTGDLPGILSLLGNATIQEVGYGLVTNPFLGYGESEVGLQEQATLVLVDAGESGQESPIWPLIQPVRKMDFLLVSDSSGVELSSGWMNGTNLINTAAMAIANNVPFPKLPNVITFLINNYTLAPVFFGCNEPDVPLLLYVADAPYSAYSNATTLVGTGPSEAQIQLLLQNTLDLVSQSNTTWAQCIACGSILRSLERLGQAIPDHCKLCFESHCWQGEMATGTPPFVAPPLLLSPNTTFAEWNATTWQPAFSETGTASNPSAGIPANPNTRAPPSCGPQVGAGHLVTEAALSVSTADTTMDSHAPVIIGLLSANLVVLLGLLALAVMQFVRRGGKTGISESQSAPRYVPVHVRDESTSLNRTEYVEAKRYSDD</sequence>
<dbReference type="GO" id="GO:0005829">
    <property type="term" value="C:cytosol"/>
    <property type="evidence" value="ECO:0007669"/>
    <property type="project" value="TreeGrafter"/>
</dbReference>
<protein>
    <recommendedName>
        <fullName evidence="2 9">Lysophospholipase</fullName>
        <ecNumber evidence="2 9">3.1.1.5</ecNumber>
    </recommendedName>
</protein>
<keyword evidence="6 8" id="KW-0443">Lipid metabolism</keyword>
<keyword evidence="5 8" id="KW-0442">Lipid degradation</keyword>
<dbReference type="AlphaFoldDB" id="A0A8H6Z005"/>
<feature type="transmembrane region" description="Helical" evidence="10">
    <location>
        <begin position="675"/>
        <end position="695"/>
    </location>
</feature>
<feature type="domain" description="PLA2c" evidence="11">
    <location>
        <begin position="28"/>
        <end position="589"/>
    </location>
</feature>
<dbReference type="GO" id="GO:0046475">
    <property type="term" value="P:glycerophospholipid catabolic process"/>
    <property type="evidence" value="ECO:0007669"/>
    <property type="project" value="TreeGrafter"/>
</dbReference>
<dbReference type="PANTHER" id="PTHR10728">
    <property type="entry name" value="CYTOSOLIC PHOSPHOLIPASE A2"/>
    <property type="match status" value="1"/>
</dbReference>
<dbReference type="InterPro" id="IPR016035">
    <property type="entry name" value="Acyl_Trfase/lysoPLipase"/>
</dbReference>
<dbReference type="Proteomes" id="UP000620124">
    <property type="component" value="Unassembled WGS sequence"/>
</dbReference>
<evidence type="ECO:0000256" key="9">
    <source>
        <dbReference type="RuleBase" id="RU362103"/>
    </source>
</evidence>
<evidence type="ECO:0000256" key="8">
    <source>
        <dbReference type="PROSITE-ProRule" id="PRU00555"/>
    </source>
</evidence>
<reference evidence="12" key="1">
    <citation type="submission" date="2020-05" db="EMBL/GenBank/DDBJ databases">
        <title>Mycena genomes resolve the evolution of fungal bioluminescence.</title>
        <authorList>
            <person name="Tsai I.J."/>
        </authorList>
    </citation>
    <scope>NUCLEOTIDE SEQUENCE</scope>
    <source>
        <strain evidence="12">CCC161011</strain>
    </source>
</reference>
<dbReference type="EMBL" id="JACAZI010000002">
    <property type="protein sequence ID" value="KAF7369653.1"/>
    <property type="molecule type" value="Genomic_DNA"/>
</dbReference>
<name>A0A8H6Z005_9AGAR</name>
<dbReference type="PROSITE" id="PS51210">
    <property type="entry name" value="PLA2C"/>
    <property type="match status" value="1"/>
</dbReference>
<evidence type="ECO:0000256" key="7">
    <source>
        <dbReference type="ARBA" id="ARBA00023180"/>
    </source>
</evidence>
<dbReference type="GO" id="GO:0004623">
    <property type="term" value="F:phospholipase A2 activity"/>
    <property type="evidence" value="ECO:0007669"/>
    <property type="project" value="TreeGrafter"/>
</dbReference>
<dbReference type="GO" id="GO:0004622">
    <property type="term" value="F:phosphatidylcholine lysophospholipase activity"/>
    <property type="evidence" value="ECO:0007669"/>
    <property type="project" value="UniProtKB-EC"/>
</dbReference>
<keyword evidence="3 9" id="KW-0732">Signal</keyword>
<keyword evidence="10" id="KW-0472">Membrane</keyword>
<dbReference type="InterPro" id="IPR002642">
    <property type="entry name" value="LysoPLipase_cat_dom"/>
</dbReference>
<comment type="similarity">
    <text evidence="1 9">Belongs to the lysophospholipase family.</text>
</comment>
<dbReference type="SUPFAM" id="SSF52151">
    <property type="entry name" value="FabD/lysophospholipase-like"/>
    <property type="match status" value="1"/>
</dbReference>
<dbReference type="EC" id="3.1.1.5" evidence="2 9"/>
<dbReference type="PANTHER" id="PTHR10728:SF33">
    <property type="entry name" value="LYSOPHOSPHOLIPASE 1-RELATED"/>
    <property type="match status" value="1"/>
</dbReference>
<dbReference type="OrthoDB" id="4084751at2759"/>
<evidence type="ECO:0000313" key="13">
    <source>
        <dbReference type="Proteomes" id="UP000620124"/>
    </source>
</evidence>
<keyword evidence="7" id="KW-0325">Glycoprotein</keyword>
<organism evidence="12 13">
    <name type="scientific">Mycena venus</name>
    <dbReference type="NCBI Taxonomy" id="2733690"/>
    <lineage>
        <taxon>Eukaryota</taxon>
        <taxon>Fungi</taxon>
        <taxon>Dikarya</taxon>
        <taxon>Basidiomycota</taxon>
        <taxon>Agaricomycotina</taxon>
        <taxon>Agaricomycetes</taxon>
        <taxon>Agaricomycetidae</taxon>
        <taxon>Agaricales</taxon>
        <taxon>Marasmiineae</taxon>
        <taxon>Mycenaceae</taxon>
        <taxon>Mycena</taxon>
    </lineage>
</organism>
<feature type="signal peptide" evidence="9">
    <location>
        <begin position="1"/>
        <end position="20"/>
    </location>
</feature>
<proteinExistence type="inferred from homology"/>
<accession>A0A8H6Z005</accession>
<evidence type="ECO:0000256" key="10">
    <source>
        <dbReference type="SAM" id="Phobius"/>
    </source>
</evidence>
<evidence type="ECO:0000256" key="2">
    <source>
        <dbReference type="ARBA" id="ARBA00013274"/>
    </source>
</evidence>
<dbReference type="Gene3D" id="3.40.1090.10">
    <property type="entry name" value="Cytosolic phospholipase A2 catalytic domain"/>
    <property type="match status" value="1"/>
</dbReference>
<keyword evidence="4 8" id="KW-0378">Hydrolase</keyword>
<evidence type="ECO:0000313" key="12">
    <source>
        <dbReference type="EMBL" id="KAF7369653.1"/>
    </source>
</evidence>
<evidence type="ECO:0000256" key="1">
    <source>
        <dbReference type="ARBA" id="ARBA00008780"/>
    </source>
</evidence>
<gene>
    <name evidence="12" type="ORF">MVEN_00296300</name>
</gene>
<keyword evidence="13" id="KW-1185">Reference proteome</keyword>
<comment type="catalytic activity">
    <reaction evidence="9">
        <text>a 1-acyl-sn-glycero-3-phosphocholine + H2O = sn-glycerol 3-phosphocholine + a fatty acid + H(+)</text>
        <dbReference type="Rhea" id="RHEA:15177"/>
        <dbReference type="ChEBI" id="CHEBI:15377"/>
        <dbReference type="ChEBI" id="CHEBI:15378"/>
        <dbReference type="ChEBI" id="CHEBI:16870"/>
        <dbReference type="ChEBI" id="CHEBI:28868"/>
        <dbReference type="ChEBI" id="CHEBI:58168"/>
        <dbReference type="EC" id="3.1.1.5"/>
    </reaction>
</comment>
<evidence type="ECO:0000256" key="3">
    <source>
        <dbReference type="ARBA" id="ARBA00022729"/>
    </source>
</evidence>
<evidence type="ECO:0000256" key="6">
    <source>
        <dbReference type="ARBA" id="ARBA00023098"/>
    </source>
</evidence>
<feature type="chain" id="PRO_5034326188" description="Lysophospholipase" evidence="9">
    <location>
        <begin position="21"/>
        <end position="742"/>
    </location>
</feature>
<dbReference type="Pfam" id="PF01735">
    <property type="entry name" value="PLA2_B"/>
    <property type="match status" value="2"/>
</dbReference>
<keyword evidence="10" id="KW-1133">Transmembrane helix</keyword>
<dbReference type="SMART" id="SM00022">
    <property type="entry name" value="PLAc"/>
    <property type="match status" value="1"/>
</dbReference>
<evidence type="ECO:0000256" key="4">
    <source>
        <dbReference type="ARBA" id="ARBA00022801"/>
    </source>
</evidence>
<comment type="caution">
    <text evidence="12">The sequence shown here is derived from an EMBL/GenBank/DDBJ whole genome shotgun (WGS) entry which is preliminary data.</text>
</comment>